<sequence>MDYIIAGLGNPGERYTFTRHNAGFLAIDYLAQAFNTKVDRIKFKGLIGSFEYADKKVLLLKPMTYMNSSGDSIVEAVNFYKIKPEKLIVIYDDIAFDVGVVKMRKKGSDGGHNGVKSIIQRLGTEEFPRIRIGIGVPKEDMVKYVLSEFEDFEKQKIFKAIEKAAQGIKILLESGIDRAMNYINGDVVV</sequence>
<dbReference type="PANTHER" id="PTHR17224">
    <property type="entry name" value="PEPTIDYL-TRNA HYDROLASE"/>
    <property type="match status" value="1"/>
</dbReference>
<evidence type="ECO:0000256" key="9">
    <source>
        <dbReference type="RuleBase" id="RU000673"/>
    </source>
</evidence>
<dbReference type="PROSITE" id="PS01195">
    <property type="entry name" value="PEPT_TRNA_HYDROL_1"/>
    <property type="match status" value="1"/>
</dbReference>
<dbReference type="Pfam" id="PF01195">
    <property type="entry name" value="Pept_tRNA_hydro"/>
    <property type="match status" value="1"/>
</dbReference>
<dbReference type="PANTHER" id="PTHR17224:SF1">
    <property type="entry name" value="PEPTIDYL-TRNA HYDROLASE"/>
    <property type="match status" value="1"/>
</dbReference>
<comment type="subunit">
    <text evidence="8">Monomer.</text>
</comment>
<dbReference type="FunFam" id="3.40.50.1470:FF:000001">
    <property type="entry name" value="Peptidyl-tRNA hydrolase"/>
    <property type="match status" value="1"/>
</dbReference>
<evidence type="ECO:0000256" key="10">
    <source>
        <dbReference type="RuleBase" id="RU004320"/>
    </source>
</evidence>
<dbReference type="KEGG" id="ccha:ELD05_02990"/>
<dbReference type="CDD" id="cd00462">
    <property type="entry name" value="PTH"/>
    <property type="match status" value="1"/>
</dbReference>
<dbReference type="Proteomes" id="UP000282930">
    <property type="component" value="Chromosome"/>
</dbReference>
<comment type="subcellular location">
    <subcellularLocation>
        <location evidence="8">Cytoplasm</location>
    </subcellularLocation>
</comment>
<dbReference type="GO" id="GO:0005737">
    <property type="term" value="C:cytoplasm"/>
    <property type="evidence" value="ECO:0007669"/>
    <property type="project" value="UniProtKB-SubCell"/>
</dbReference>
<feature type="active site" description="Proton acceptor" evidence="8">
    <location>
        <position position="20"/>
    </location>
</feature>
<dbReference type="HAMAP" id="MF_00083">
    <property type="entry name" value="Pept_tRNA_hydro_bact"/>
    <property type="match status" value="1"/>
</dbReference>
<evidence type="ECO:0000256" key="1">
    <source>
        <dbReference type="ARBA" id="ARBA00013260"/>
    </source>
</evidence>
<keyword evidence="4 8" id="KW-0694">RNA-binding</keyword>
<dbReference type="EC" id="3.1.1.29" evidence="1 8"/>
<accession>A0A3T0D361</accession>
<protein>
    <recommendedName>
        <fullName evidence="7 8">Peptidyl-tRNA hydrolase</fullName>
        <shortName evidence="8">Pth</shortName>
        <ecNumber evidence="1 8">3.1.1.29</ecNumber>
    </recommendedName>
</protein>
<evidence type="ECO:0000313" key="11">
    <source>
        <dbReference type="EMBL" id="AZT89702.1"/>
    </source>
</evidence>
<dbReference type="GO" id="GO:0004045">
    <property type="term" value="F:peptidyl-tRNA hydrolase activity"/>
    <property type="evidence" value="ECO:0007669"/>
    <property type="project" value="UniProtKB-UniRule"/>
</dbReference>
<evidence type="ECO:0000313" key="12">
    <source>
        <dbReference type="Proteomes" id="UP000282930"/>
    </source>
</evidence>
<feature type="binding site" evidence="8">
    <location>
        <position position="67"/>
    </location>
    <ligand>
        <name>tRNA</name>
        <dbReference type="ChEBI" id="CHEBI:17843"/>
    </ligand>
</feature>
<comment type="similarity">
    <text evidence="5 8 10">Belongs to the PTH family.</text>
</comment>
<comment type="function">
    <text evidence="8">Catalyzes the release of premature peptidyl moieties from peptidyl-tRNA molecules trapped in stalled 50S ribosomal subunits, and thus maintains levels of free tRNAs and 50S ribosomes.</text>
</comment>
<feature type="binding site" evidence="8">
    <location>
        <position position="65"/>
    </location>
    <ligand>
        <name>tRNA</name>
        <dbReference type="ChEBI" id="CHEBI:17843"/>
    </ligand>
</feature>
<comment type="catalytic activity">
    <reaction evidence="6 8 9">
        <text>an N-acyl-L-alpha-aminoacyl-tRNA + H2O = an N-acyl-L-amino acid + a tRNA + H(+)</text>
        <dbReference type="Rhea" id="RHEA:54448"/>
        <dbReference type="Rhea" id="RHEA-COMP:10123"/>
        <dbReference type="Rhea" id="RHEA-COMP:13883"/>
        <dbReference type="ChEBI" id="CHEBI:15377"/>
        <dbReference type="ChEBI" id="CHEBI:15378"/>
        <dbReference type="ChEBI" id="CHEBI:59874"/>
        <dbReference type="ChEBI" id="CHEBI:78442"/>
        <dbReference type="ChEBI" id="CHEBI:138191"/>
        <dbReference type="EC" id="3.1.1.29"/>
    </reaction>
</comment>
<evidence type="ECO:0000256" key="8">
    <source>
        <dbReference type="HAMAP-Rule" id="MF_00083"/>
    </source>
</evidence>
<dbReference type="NCBIfam" id="TIGR00447">
    <property type="entry name" value="pth"/>
    <property type="match status" value="1"/>
</dbReference>
<dbReference type="InterPro" id="IPR018171">
    <property type="entry name" value="Pept_tRNA_hydro_CS"/>
</dbReference>
<organism evidence="11 12">
    <name type="scientific">Caldicellulosiruptor changbaiensis</name>
    <dbReference type="NCBI Taxonomy" id="1222016"/>
    <lineage>
        <taxon>Bacteria</taxon>
        <taxon>Bacillati</taxon>
        <taxon>Bacillota</taxon>
        <taxon>Bacillota incertae sedis</taxon>
        <taxon>Caldicellulosiruptorales</taxon>
        <taxon>Caldicellulosiruptoraceae</taxon>
        <taxon>Caldicellulosiruptor</taxon>
    </lineage>
</organism>
<evidence type="ECO:0000256" key="3">
    <source>
        <dbReference type="ARBA" id="ARBA00022801"/>
    </source>
</evidence>
<keyword evidence="12" id="KW-1185">Reference proteome</keyword>
<evidence type="ECO:0000256" key="5">
    <source>
        <dbReference type="ARBA" id="ARBA00038063"/>
    </source>
</evidence>
<dbReference type="GO" id="GO:0072344">
    <property type="term" value="P:rescue of stalled ribosome"/>
    <property type="evidence" value="ECO:0007669"/>
    <property type="project" value="UniProtKB-UniRule"/>
</dbReference>
<feature type="binding site" evidence="8">
    <location>
        <position position="15"/>
    </location>
    <ligand>
        <name>tRNA</name>
        <dbReference type="ChEBI" id="CHEBI:17843"/>
    </ligand>
</feature>
<evidence type="ECO:0000256" key="2">
    <source>
        <dbReference type="ARBA" id="ARBA00022555"/>
    </source>
</evidence>
<dbReference type="GO" id="GO:0000049">
    <property type="term" value="F:tRNA binding"/>
    <property type="evidence" value="ECO:0007669"/>
    <property type="project" value="UniProtKB-UniRule"/>
</dbReference>
<dbReference type="InterPro" id="IPR036416">
    <property type="entry name" value="Pept_tRNA_hydro_sf"/>
</dbReference>
<comment type="function">
    <text evidence="8">Hydrolyzes ribosome-free peptidyl-tRNAs (with 1 or more amino acids incorporated), which drop off the ribosome during protein synthesis, or as a result of ribosome stalling.</text>
</comment>
<evidence type="ECO:0000256" key="7">
    <source>
        <dbReference type="ARBA" id="ARBA00050038"/>
    </source>
</evidence>
<evidence type="ECO:0000256" key="4">
    <source>
        <dbReference type="ARBA" id="ARBA00022884"/>
    </source>
</evidence>
<gene>
    <name evidence="8" type="primary">pth</name>
    <name evidence="11" type="ORF">ELD05_02990</name>
</gene>
<dbReference type="SUPFAM" id="SSF53178">
    <property type="entry name" value="Peptidyl-tRNA hydrolase-like"/>
    <property type="match status" value="1"/>
</dbReference>
<keyword evidence="2 8" id="KW-0820">tRNA-binding</keyword>
<name>A0A3T0D361_9FIRM</name>
<keyword evidence="3 8" id="KW-0378">Hydrolase</keyword>
<feature type="site" description="Stabilizes the basic form of H active site to accept a proton" evidence="8">
    <location>
        <position position="92"/>
    </location>
</feature>
<dbReference type="GO" id="GO:0006515">
    <property type="term" value="P:protein quality control for misfolded or incompletely synthesized proteins"/>
    <property type="evidence" value="ECO:0007669"/>
    <property type="project" value="UniProtKB-UniRule"/>
</dbReference>
<dbReference type="Gene3D" id="3.40.50.1470">
    <property type="entry name" value="Peptidyl-tRNA hydrolase"/>
    <property type="match status" value="1"/>
</dbReference>
<proteinExistence type="inferred from homology"/>
<keyword evidence="8" id="KW-0963">Cytoplasm</keyword>
<dbReference type="EMBL" id="CP034791">
    <property type="protein sequence ID" value="AZT89702.1"/>
    <property type="molecule type" value="Genomic_DNA"/>
</dbReference>
<evidence type="ECO:0000256" key="6">
    <source>
        <dbReference type="ARBA" id="ARBA00048707"/>
    </source>
</evidence>
<dbReference type="PROSITE" id="PS01196">
    <property type="entry name" value="PEPT_TRNA_HYDROL_2"/>
    <property type="match status" value="1"/>
</dbReference>
<dbReference type="RefSeq" id="WP_039766004.1">
    <property type="nucleotide sequence ID" value="NZ_CP034791.1"/>
</dbReference>
<feature type="site" description="Discriminates between blocked and unblocked aminoacyl-tRNA" evidence="8">
    <location>
        <position position="10"/>
    </location>
</feature>
<dbReference type="InterPro" id="IPR001328">
    <property type="entry name" value="Pept_tRNA_hydro"/>
</dbReference>
<reference evidence="11 12" key="1">
    <citation type="submission" date="2018-12" db="EMBL/GenBank/DDBJ databases">
        <title>Genome sequence from the cellulolytic species, Caldicellulosiruptor changbaiensis.</title>
        <authorList>
            <person name="Blumer-Schuette S.E."/>
            <person name="Mendoza C."/>
        </authorList>
    </citation>
    <scope>NUCLEOTIDE SEQUENCE [LARGE SCALE GENOMIC DNA]</scope>
    <source>
        <strain evidence="11 12">CBS-Z</strain>
    </source>
</reference>
<dbReference type="AlphaFoldDB" id="A0A3T0D361"/>
<feature type="binding site" evidence="8">
    <location>
        <position position="113"/>
    </location>
    <ligand>
        <name>tRNA</name>
        <dbReference type="ChEBI" id="CHEBI:17843"/>
    </ligand>
</feature>